<evidence type="ECO:0000256" key="1">
    <source>
        <dbReference type="ARBA" id="ARBA00023002"/>
    </source>
</evidence>
<proteinExistence type="predicted"/>
<dbReference type="SUPFAM" id="SSF51430">
    <property type="entry name" value="NAD(P)-linked oxidoreductase"/>
    <property type="match status" value="1"/>
</dbReference>
<organism evidence="3 4">
    <name type="scientific">Vibrio inusitatus NBRC 102082</name>
    <dbReference type="NCBI Taxonomy" id="1219070"/>
    <lineage>
        <taxon>Bacteria</taxon>
        <taxon>Pseudomonadati</taxon>
        <taxon>Pseudomonadota</taxon>
        <taxon>Gammaproteobacteria</taxon>
        <taxon>Vibrionales</taxon>
        <taxon>Vibrionaceae</taxon>
        <taxon>Vibrio</taxon>
    </lineage>
</organism>
<gene>
    <name evidence="3" type="primary">tas</name>
    <name evidence="3" type="ORF">VIN01S_03380</name>
</gene>
<dbReference type="Pfam" id="PF00248">
    <property type="entry name" value="Aldo_ket_red"/>
    <property type="match status" value="1"/>
</dbReference>
<keyword evidence="4" id="KW-1185">Reference proteome</keyword>
<sequence length="350" mass="38972">MEYAKLGHSELQVSRVCLGSMTWGVQNNQQDADEQINHALEQGVNFIDTAEMYAIPPTPDTYGKTEAIIGDWIARNQAKRQQTVIATKIAGPGMHWVRDGGPITGEAVIQSVENSLKRLQTDYIDLYQLHWPNRTSPHFGKQWSDTFNFADVNVSAQRSQMLEILQALNECIVAGKIRHCGLSDETTWGISTYLELVEKHSLPKMVSIQNEFSLLCQKDWPYLIEHCHHADVAYLPWSPLASGLLTGKYANGARPDGSRWSLMNSKNIYRSTELAHNAVAQYAQIATDIGITPAQLALAWCNSVQGVTSSIIGATSMGQLKENLAAFELILDSETQKRIVQVIKQFPAPY</sequence>
<dbReference type="Proteomes" id="UP000318717">
    <property type="component" value="Unassembled WGS sequence"/>
</dbReference>
<dbReference type="OrthoDB" id="9772407at2"/>
<dbReference type="EMBL" id="BJLF01000001">
    <property type="protein sequence ID" value="GEA49534.1"/>
    <property type="molecule type" value="Genomic_DNA"/>
</dbReference>
<protein>
    <submittedName>
        <fullName evidence="3">Aldo/keto reductase</fullName>
    </submittedName>
</protein>
<dbReference type="PANTHER" id="PTHR43364">
    <property type="entry name" value="NADH-SPECIFIC METHYLGLYOXAL REDUCTASE-RELATED"/>
    <property type="match status" value="1"/>
</dbReference>
<dbReference type="RefSeq" id="WP_141343882.1">
    <property type="nucleotide sequence ID" value="NZ_BJLF01000001.1"/>
</dbReference>
<feature type="domain" description="NADP-dependent oxidoreductase" evidence="2">
    <location>
        <begin position="16"/>
        <end position="343"/>
    </location>
</feature>
<dbReference type="GO" id="GO:0016491">
    <property type="term" value="F:oxidoreductase activity"/>
    <property type="evidence" value="ECO:0007669"/>
    <property type="project" value="UniProtKB-KW"/>
</dbReference>
<name>A0A4Y3HTA1_9VIBR</name>
<comment type="caution">
    <text evidence="3">The sequence shown here is derived from an EMBL/GenBank/DDBJ whole genome shotgun (WGS) entry which is preliminary data.</text>
</comment>
<evidence type="ECO:0000313" key="4">
    <source>
        <dbReference type="Proteomes" id="UP000318717"/>
    </source>
</evidence>
<dbReference type="InterPro" id="IPR036812">
    <property type="entry name" value="NAD(P)_OxRdtase_dom_sf"/>
</dbReference>
<dbReference type="Gene3D" id="3.20.20.100">
    <property type="entry name" value="NADP-dependent oxidoreductase domain"/>
    <property type="match status" value="1"/>
</dbReference>
<evidence type="ECO:0000259" key="2">
    <source>
        <dbReference type="Pfam" id="PF00248"/>
    </source>
</evidence>
<dbReference type="InterPro" id="IPR023210">
    <property type="entry name" value="NADP_OxRdtase_dom"/>
</dbReference>
<accession>A0A4Y3HTA1</accession>
<reference evidence="3 4" key="1">
    <citation type="submission" date="2019-06" db="EMBL/GenBank/DDBJ databases">
        <title>Whole genome shotgun sequence of Vibrio inusitatus NBRC 102082.</title>
        <authorList>
            <person name="Hosoyama A."/>
            <person name="Uohara A."/>
            <person name="Ohji S."/>
            <person name="Ichikawa N."/>
        </authorList>
    </citation>
    <scope>NUCLEOTIDE SEQUENCE [LARGE SCALE GENOMIC DNA]</scope>
    <source>
        <strain evidence="3 4">NBRC 102082</strain>
    </source>
</reference>
<dbReference type="AlphaFoldDB" id="A0A4Y3HTA1"/>
<evidence type="ECO:0000313" key="3">
    <source>
        <dbReference type="EMBL" id="GEA49534.1"/>
    </source>
</evidence>
<dbReference type="InterPro" id="IPR050523">
    <property type="entry name" value="AKR_Detox_Biosynth"/>
</dbReference>
<keyword evidence="1" id="KW-0560">Oxidoreductase</keyword>
<dbReference type="CDD" id="cd19094">
    <property type="entry name" value="AKR_Tas-like"/>
    <property type="match status" value="1"/>
</dbReference>
<dbReference type="PANTHER" id="PTHR43364:SF4">
    <property type="entry name" value="NAD(P)-LINKED OXIDOREDUCTASE SUPERFAMILY PROTEIN"/>
    <property type="match status" value="1"/>
</dbReference>